<gene>
    <name evidence="4" type="ordered locus">RHA1_ro03136</name>
</gene>
<protein>
    <recommendedName>
        <fullName evidence="3">Phosphatidic acid phosphatase type 2/haloperoxidase domain-containing protein</fullName>
    </recommendedName>
</protein>
<dbReference type="PANTHER" id="PTHR14969:SF13">
    <property type="entry name" value="AT30094P"/>
    <property type="match status" value="1"/>
</dbReference>
<evidence type="ECO:0000313" key="5">
    <source>
        <dbReference type="Proteomes" id="UP000008710"/>
    </source>
</evidence>
<feature type="transmembrane region" description="Helical" evidence="2">
    <location>
        <begin position="328"/>
        <end position="345"/>
    </location>
</feature>
<feature type="region of interest" description="Disordered" evidence="1">
    <location>
        <begin position="1"/>
        <end position="22"/>
    </location>
</feature>
<dbReference type="Gene3D" id="1.20.144.10">
    <property type="entry name" value="Phosphatidic acid phosphatase type 2/haloperoxidase"/>
    <property type="match status" value="2"/>
</dbReference>
<feature type="domain" description="Phosphatidic acid phosphatase type 2/haloperoxidase" evidence="3">
    <location>
        <begin position="228"/>
        <end position="339"/>
    </location>
</feature>
<reference evidence="5" key="1">
    <citation type="journal article" date="2006" name="Proc. Natl. Acad. Sci. U.S.A.">
        <title>The complete genome of Rhodococcus sp. RHA1 provides insights into a catabolic powerhouse.</title>
        <authorList>
            <person name="McLeod M.P."/>
            <person name="Warren R.L."/>
            <person name="Hsiao W.W.L."/>
            <person name="Araki N."/>
            <person name="Myhre M."/>
            <person name="Fernandes C."/>
            <person name="Miyazawa D."/>
            <person name="Wong W."/>
            <person name="Lillquist A.L."/>
            <person name="Wang D."/>
            <person name="Dosanjh M."/>
            <person name="Hara H."/>
            <person name="Petrescu A."/>
            <person name="Morin R.D."/>
            <person name="Yang G."/>
            <person name="Stott J.M."/>
            <person name="Schein J.E."/>
            <person name="Shin H."/>
            <person name="Smailus D."/>
            <person name="Siddiqui A.S."/>
            <person name="Marra M.A."/>
            <person name="Jones S.J.M."/>
            <person name="Holt R."/>
            <person name="Brinkman F.S.L."/>
            <person name="Miyauchi K."/>
            <person name="Fukuda M."/>
            <person name="Davies J.E."/>
            <person name="Mohn W.W."/>
            <person name="Eltis L.D."/>
        </authorList>
    </citation>
    <scope>NUCLEOTIDE SEQUENCE [LARGE SCALE GENOMIC DNA]</scope>
    <source>
        <strain evidence="5">RHA1</strain>
    </source>
</reference>
<feature type="region of interest" description="Disordered" evidence="1">
    <location>
        <begin position="50"/>
        <end position="70"/>
    </location>
</feature>
<feature type="compositionally biased region" description="Polar residues" evidence="1">
    <location>
        <begin position="361"/>
        <end position="370"/>
    </location>
</feature>
<keyword evidence="2" id="KW-0472">Membrane</keyword>
<organism evidence="4 5">
    <name type="scientific">Rhodococcus jostii (strain RHA1)</name>
    <dbReference type="NCBI Taxonomy" id="101510"/>
    <lineage>
        <taxon>Bacteria</taxon>
        <taxon>Bacillati</taxon>
        <taxon>Actinomycetota</taxon>
        <taxon>Actinomycetes</taxon>
        <taxon>Mycobacteriales</taxon>
        <taxon>Nocardiaceae</taxon>
        <taxon>Rhodococcus</taxon>
    </lineage>
</organism>
<sequence length="376" mass="38558">MWRRTPLSLGPPARPAGRRSRAQWRPALSFCGRGTPGTMRLSWPKIHPPGPAGCDRRPALSGSTAADTDTAGVREAVQPPVSLASVHDAPVHTNLLGRAHEVVADLHQGGAATLMLVVVAGGATIFLGASVWRSLQRDRRGPAAAAIAMECTGLAAAFAALAYQVKAGGWLTGADPAVLGWFTGHRSDWVTGPAIAVTDAGGPAGTIILAVAIGAVCSRRARSPIPALILIGTVGAAALASTVTKSVVGRARPPIVSQVLLETDHSFPSGHATGAMALFTMAAVMFGYALSPTRRALLLSLAAAVTVVVSVTRLYLGEHWLSDVVGGVLLGGLAAVIGGALYTTWMDRTRARGAAGPAENYTHSGRSDPTTMGYAA</sequence>
<dbReference type="eggNOG" id="COG0671">
    <property type="taxonomic scope" value="Bacteria"/>
</dbReference>
<evidence type="ECO:0000313" key="4">
    <source>
        <dbReference type="EMBL" id="ABG94939.1"/>
    </source>
</evidence>
<feature type="transmembrane region" description="Helical" evidence="2">
    <location>
        <begin position="297"/>
        <end position="316"/>
    </location>
</feature>
<feature type="transmembrane region" description="Helical" evidence="2">
    <location>
        <begin position="228"/>
        <end position="248"/>
    </location>
</feature>
<feature type="transmembrane region" description="Helical" evidence="2">
    <location>
        <begin position="268"/>
        <end position="290"/>
    </location>
</feature>
<dbReference type="InterPro" id="IPR000326">
    <property type="entry name" value="PAP2/HPO"/>
</dbReference>
<dbReference type="HOGENOM" id="CLU_821046_0_0_11"/>
<evidence type="ECO:0000256" key="2">
    <source>
        <dbReference type="SAM" id="Phobius"/>
    </source>
</evidence>
<dbReference type="CDD" id="cd03392">
    <property type="entry name" value="PAP2_like_2"/>
    <property type="match status" value="1"/>
</dbReference>
<dbReference type="Proteomes" id="UP000008710">
    <property type="component" value="Chromosome"/>
</dbReference>
<name>Q0SBZ7_RHOJR</name>
<dbReference type="AlphaFoldDB" id="Q0SBZ7"/>
<accession>Q0SBZ7</accession>
<evidence type="ECO:0000256" key="1">
    <source>
        <dbReference type="SAM" id="MobiDB-lite"/>
    </source>
</evidence>
<dbReference type="InterPro" id="IPR036938">
    <property type="entry name" value="PAP2/HPO_sf"/>
</dbReference>
<proteinExistence type="predicted"/>
<dbReference type="SMART" id="SM00014">
    <property type="entry name" value="acidPPc"/>
    <property type="match status" value="1"/>
</dbReference>
<dbReference type="SUPFAM" id="SSF48317">
    <property type="entry name" value="Acid phosphatase/Vanadium-dependent haloperoxidase"/>
    <property type="match status" value="1"/>
</dbReference>
<keyword evidence="2" id="KW-1133">Transmembrane helix</keyword>
<dbReference type="EMBL" id="CP000431">
    <property type="protein sequence ID" value="ABG94939.1"/>
    <property type="molecule type" value="Genomic_DNA"/>
</dbReference>
<dbReference type="KEGG" id="rha:RHA1_ro03136"/>
<dbReference type="Pfam" id="PF01569">
    <property type="entry name" value="PAP2"/>
    <property type="match status" value="1"/>
</dbReference>
<feature type="transmembrane region" description="Helical" evidence="2">
    <location>
        <begin position="144"/>
        <end position="163"/>
    </location>
</feature>
<keyword evidence="2" id="KW-0812">Transmembrane</keyword>
<feature type="transmembrane region" description="Helical" evidence="2">
    <location>
        <begin position="194"/>
        <end position="216"/>
    </location>
</feature>
<feature type="transmembrane region" description="Helical" evidence="2">
    <location>
        <begin position="111"/>
        <end position="132"/>
    </location>
</feature>
<feature type="region of interest" description="Disordered" evidence="1">
    <location>
        <begin position="355"/>
        <end position="376"/>
    </location>
</feature>
<evidence type="ECO:0000259" key="3">
    <source>
        <dbReference type="SMART" id="SM00014"/>
    </source>
</evidence>
<dbReference type="PANTHER" id="PTHR14969">
    <property type="entry name" value="SPHINGOSINE-1-PHOSPHATE PHOSPHOHYDROLASE"/>
    <property type="match status" value="1"/>
</dbReference>